<sequence>MQMNVPTIAKRAKTVSLTLLATLWTLAPVWADDTEIFFSDTSGSGAIFPNVLFIVDTSGSMGESVEGTDNDRLEEVQKGFRELLMELSEVNVGLMRFSNPGGPVLFPVSNIDSSINALEDVELAVRIQSDGDDVQELEASGNVISDQQSLYLTSFPGELSRISKRINSRQDNPISNRDANQQVGGSLVIDNSDGLVLNGKSAGSPQLMGLRFNNVELPDNAVVTNARVQFRVQGVNVDQPVAVQISAATTNTSAFNQNNDIEERLRTTETRSWIQESGLASGESIFTSNFANVVNEVISRPEWDEDNDNLVVIFDPSQDSVSDTSGDLRLRSYESRDEERERPRLVIDWYQGPDVIEPGESATALKFNGLDIPRGVDITEAYIEFTSDTEQTGTFEFNITAEDDGTPAPLSDTNRDISSRSMLTTPITWQGDETLSVGDTYRTDDISALVEAVAGRSDWCGGNDMVFQVSGGNGARTAYSHDSEPSQSPRLVVKYDFGTIPNGTSCYRATVSRRIIASTDDIEDDGSVLRTGDILDFRNNNKVGLRFTDVPIPRGAEIYDARIELTQRSGNDTGATSLTVAAQASDDAETFSSSEDSIDARTYGASITFDETRDWDVSSNYKIPDPAGSATGGLVTQVQGVVDRAGWSSGNAMAFKVTTSGNDRRAYTFDSSPGQAARLIVEFQSNGAGANTRKVRDELVSIVDRLDHAGWTPVQDTMVEAISYYRGGNVLWGSRRGGGNGESGPHAYTRVSAPGAMVPGTFSIVNPEGCSADNQGAAACAGQTIQGLGSGGSAFYESPITDSCQRINHVILLTDGFANRDHSESLIKSFIGESSCEDQGEGGGGVCVQDLAAFVSDPNSADVSPLPGKQRIITHTVGFNFDSDWLRGVADAGGGTFVTANNAQQLKDAIKDILNKALLVDNTFVAPVAAVNQFNRLNNLNDIYFAVFKPEEIPEWPGNLKKYRLGENNLVLDSANKPAVDPDTGFFRDGSKDLWNITNSADGKEVVKGGAGSRIPAYTARNAYTYHSNSTTTKLSDSTNALSVDRIAPDGLTKDMFDAAALTDSEFEALIEWIRGRDGQNAASRYSFNDPLHSRPVAITYDADDPNDPSSQDVEIFLGTNGGGLHAFNASDGSETFVWFPEATLSIQDDLRSSKGPSHPYGIDGSIVPWVSNNGSPSISASEGDFVRLFFGMRRGGSNYYSLDVTDRSDPEFSWIIEGGAGDFSEMGQSWATPVRGRIKLLNQPVRDVLFIAGGYDPANDQETVRTPDSSGRAIYIVDAETGEKIWSGGPTDSFDGTFPDMQYSIPSGLTVADVDSDGLDDIIFVGDTGGQVWRFDVLKNQAVETLIKGGVVADLGVAIGDNTEVRNRRFFHAPDVALTERDEILELAVTIGSGYRPSPLSEVTQDAFFMLRQRSVFGPPVTYEKLNVDNLYDATDNRVGDGIDALGNPVSKVAARSNLEAKEGWYIDLHDASEPGEKVLSTPLTLDNTVTFVTYTPSDGLVDCQVVAGVSRVYAVNLDDATPAVNFLGTDPLDEDSRAFQLQTPSIIDEPVVICTGEGCDVFTGAEQPPLDALLNDRITRTYWRKEK</sequence>
<evidence type="ECO:0000256" key="7">
    <source>
        <dbReference type="SAM" id="SignalP"/>
    </source>
</evidence>
<dbReference type="Pfam" id="PF05567">
    <property type="entry name" value="T4P_PilY1"/>
    <property type="match status" value="1"/>
</dbReference>
<dbReference type="InterPro" id="IPR002035">
    <property type="entry name" value="VWF_A"/>
</dbReference>
<feature type="signal peptide" evidence="7">
    <location>
        <begin position="1"/>
        <end position="31"/>
    </location>
</feature>
<evidence type="ECO:0000313" key="9">
    <source>
        <dbReference type="EMBL" id="GHD37797.1"/>
    </source>
</evidence>
<evidence type="ECO:0000313" key="10">
    <source>
        <dbReference type="Proteomes" id="UP000644693"/>
    </source>
</evidence>
<reference evidence="9" key="2">
    <citation type="submission" date="2020-09" db="EMBL/GenBank/DDBJ databases">
        <authorList>
            <person name="Sun Q."/>
            <person name="Kim S."/>
        </authorList>
    </citation>
    <scope>NUCLEOTIDE SEQUENCE</scope>
    <source>
        <strain evidence="9">KCTC 23430</strain>
    </source>
</reference>
<dbReference type="Proteomes" id="UP000644693">
    <property type="component" value="Unassembled WGS sequence"/>
</dbReference>
<dbReference type="GO" id="GO:0009289">
    <property type="term" value="C:pilus"/>
    <property type="evidence" value="ECO:0007669"/>
    <property type="project" value="UniProtKB-SubCell"/>
</dbReference>
<gene>
    <name evidence="9" type="ORF">GCM10007053_27280</name>
</gene>
<dbReference type="PROSITE" id="PS50234">
    <property type="entry name" value="VWFA"/>
    <property type="match status" value="1"/>
</dbReference>
<evidence type="ECO:0000259" key="8">
    <source>
        <dbReference type="PROSITE" id="PS50234"/>
    </source>
</evidence>
<evidence type="ECO:0000256" key="6">
    <source>
        <dbReference type="ARBA" id="ARBA00023263"/>
    </source>
</evidence>
<keyword evidence="6" id="KW-0281">Fimbrium</keyword>
<organism evidence="9 10">
    <name type="scientific">Parahalioglobus pacificus</name>
    <dbReference type="NCBI Taxonomy" id="930806"/>
    <lineage>
        <taxon>Bacteria</taxon>
        <taxon>Pseudomonadati</taxon>
        <taxon>Pseudomonadota</taxon>
        <taxon>Gammaproteobacteria</taxon>
        <taxon>Cellvibrionales</taxon>
        <taxon>Halieaceae</taxon>
        <taxon>Parahalioglobus</taxon>
    </lineage>
</organism>
<comment type="subcellular location">
    <subcellularLocation>
        <location evidence="1">Fimbrium</location>
    </subcellularLocation>
</comment>
<reference evidence="9" key="1">
    <citation type="journal article" date="2014" name="Int. J. Syst. Evol. Microbiol.">
        <title>Complete genome sequence of Corynebacterium casei LMG S-19264T (=DSM 44701T), isolated from a smear-ripened cheese.</title>
        <authorList>
            <consortium name="US DOE Joint Genome Institute (JGI-PGF)"/>
            <person name="Walter F."/>
            <person name="Albersmeier A."/>
            <person name="Kalinowski J."/>
            <person name="Ruckert C."/>
        </authorList>
    </citation>
    <scope>NUCLEOTIDE SEQUENCE</scope>
    <source>
        <strain evidence="9">KCTC 23430</strain>
    </source>
</reference>
<name>A0A918XMB6_9GAMM</name>
<feature type="domain" description="VWFA" evidence="8">
    <location>
        <begin position="50"/>
        <end position="99"/>
    </location>
</feature>
<comment type="caution">
    <text evidence="9">The sequence shown here is derived from an EMBL/GenBank/DDBJ whole genome shotgun (WGS) entry which is preliminary data.</text>
</comment>
<evidence type="ECO:0000256" key="1">
    <source>
        <dbReference type="ARBA" id="ARBA00004561"/>
    </source>
</evidence>
<evidence type="ECO:0000256" key="4">
    <source>
        <dbReference type="ARBA" id="ARBA00022723"/>
    </source>
</evidence>
<dbReference type="InterPro" id="IPR008707">
    <property type="entry name" value="B-propeller_PilY1"/>
</dbReference>
<evidence type="ECO:0000256" key="2">
    <source>
        <dbReference type="ARBA" id="ARBA00008387"/>
    </source>
</evidence>
<dbReference type="Gene3D" id="3.40.50.410">
    <property type="entry name" value="von Willebrand factor, type A domain"/>
    <property type="match status" value="2"/>
</dbReference>
<dbReference type="EMBL" id="BMYM01000003">
    <property type="protein sequence ID" value="GHD37797.1"/>
    <property type="molecule type" value="Genomic_DNA"/>
</dbReference>
<keyword evidence="3" id="KW-1029">Fimbrium biogenesis</keyword>
<comment type="similarity">
    <text evidence="2">Belongs to the PilY1 family.</text>
</comment>
<evidence type="ECO:0000256" key="5">
    <source>
        <dbReference type="ARBA" id="ARBA00022837"/>
    </source>
</evidence>
<proteinExistence type="inferred from homology"/>
<protein>
    <recommendedName>
        <fullName evidence="8">VWFA domain-containing protein</fullName>
    </recommendedName>
</protein>
<keyword evidence="10" id="KW-1185">Reference proteome</keyword>
<feature type="chain" id="PRO_5037517845" description="VWFA domain-containing protein" evidence="7">
    <location>
        <begin position="32"/>
        <end position="1589"/>
    </location>
</feature>
<dbReference type="InterPro" id="IPR036465">
    <property type="entry name" value="vWFA_dom_sf"/>
</dbReference>
<dbReference type="GO" id="GO:0046872">
    <property type="term" value="F:metal ion binding"/>
    <property type="evidence" value="ECO:0007669"/>
    <property type="project" value="UniProtKB-KW"/>
</dbReference>
<dbReference type="InterPro" id="IPR011047">
    <property type="entry name" value="Quinoprotein_ADH-like_sf"/>
</dbReference>
<keyword evidence="4" id="KW-0479">Metal-binding</keyword>
<keyword evidence="5" id="KW-0106">Calcium</keyword>
<dbReference type="SUPFAM" id="SSF50998">
    <property type="entry name" value="Quinoprotein alcohol dehydrogenase-like"/>
    <property type="match status" value="1"/>
</dbReference>
<keyword evidence="7" id="KW-0732">Signal</keyword>
<evidence type="ECO:0000256" key="3">
    <source>
        <dbReference type="ARBA" id="ARBA00022558"/>
    </source>
</evidence>
<dbReference type="SUPFAM" id="SSF53300">
    <property type="entry name" value="vWA-like"/>
    <property type="match status" value="2"/>
</dbReference>
<accession>A0A918XMB6</accession>